<dbReference type="STRING" id="348802.A0A0D2EW99"/>
<dbReference type="InterPro" id="IPR017938">
    <property type="entry name" value="Riboflavin_synthase-like_b-brl"/>
</dbReference>
<sequence length="627" mass="70586">MASWLTQPVQLHSSRAFSCDGLTSDQCNYYQQRWHFWYVADHIYGLSTIAFFMCAIGIFIVGHLISWVFAPRISQGPSILRRTTAVIRYLSYRGFHIAAFRWNSAPVGLLLLAAVGVIYFFCMDLVPKPYYWASLNFGGSPPLGTRSGWMALACMPFVFATASKASWITLVTGVTHEKLQVFHRWISYAFFILALMHTFPFIVYHIRFHDMVLQFTEGNIFYWTGIVALIFQAWLTFASFGPFRNLGYEFFKATHFFSAAVFVLIFFWHCDYTLTSWDYFIATAAVYVPCLVYPWLRTVFEYGINQKAQVFVEDNGFTRITIPATFDWVPGQHCFLRFRGFGTHALTSHPFTICSLPSNSPDEQSHMTFYVRHRGGFTARLYHHAMKRSGVSVPVFVDGPYGGIDPQKYYSSDRLIVIAGGSGAGWSLPFVEQFVRCCLTPATKEASAGEEPTRTTRQPRRSPAAPRSLRVIVATSDTATRVWFHKSVGNLLSKYSSLDPSFDLDVQVYLTGQAEQQADTSEILADLETAEPSFAENASMQKDGSKYEGQGNSSMEGQEPHGRPPLPEIIQEEVARVAETGQSLGVFVCGPGTMQNDVRNAVAKANVNVLKNPTCGVYLHLEHFSWA</sequence>
<evidence type="ECO:0000256" key="5">
    <source>
        <dbReference type="ARBA" id="ARBA00022475"/>
    </source>
</evidence>
<keyword evidence="7" id="KW-0249">Electron transport</keyword>
<dbReference type="GO" id="GO:0006826">
    <property type="term" value="P:iron ion transport"/>
    <property type="evidence" value="ECO:0007669"/>
    <property type="project" value="TreeGrafter"/>
</dbReference>
<evidence type="ECO:0000256" key="7">
    <source>
        <dbReference type="ARBA" id="ARBA00022982"/>
    </source>
</evidence>
<dbReference type="SUPFAM" id="SSF63380">
    <property type="entry name" value="Riboflavin synthase domain-like"/>
    <property type="match status" value="1"/>
</dbReference>
<evidence type="ECO:0000256" key="14">
    <source>
        <dbReference type="SAM" id="Phobius"/>
    </source>
</evidence>
<dbReference type="GO" id="GO:0052851">
    <property type="term" value="F:ferric-chelate reductase (NADPH) activity"/>
    <property type="evidence" value="ECO:0007669"/>
    <property type="project" value="UniProtKB-EC"/>
</dbReference>
<keyword evidence="6 14" id="KW-0812">Transmembrane</keyword>
<dbReference type="RefSeq" id="XP_013319629.1">
    <property type="nucleotide sequence ID" value="XM_013464175.1"/>
</dbReference>
<keyword evidence="5" id="KW-1003">Cell membrane</keyword>
<feature type="transmembrane region" description="Helical" evidence="14">
    <location>
        <begin position="250"/>
        <end position="267"/>
    </location>
</feature>
<dbReference type="Gene3D" id="2.40.30.10">
    <property type="entry name" value="Translation factors"/>
    <property type="match status" value="1"/>
</dbReference>
<keyword evidence="8 14" id="KW-1133">Transmembrane helix</keyword>
<dbReference type="InterPro" id="IPR051410">
    <property type="entry name" value="Ferric/Cupric_Reductase"/>
</dbReference>
<dbReference type="OrthoDB" id="17725at2759"/>
<dbReference type="GO" id="GO:0015677">
    <property type="term" value="P:copper ion import"/>
    <property type="evidence" value="ECO:0007669"/>
    <property type="project" value="TreeGrafter"/>
</dbReference>
<dbReference type="AlphaFoldDB" id="A0A0D2EW99"/>
<keyword evidence="9" id="KW-0560">Oxidoreductase</keyword>
<evidence type="ECO:0000256" key="6">
    <source>
        <dbReference type="ARBA" id="ARBA00022692"/>
    </source>
</evidence>
<evidence type="ECO:0000256" key="13">
    <source>
        <dbReference type="SAM" id="MobiDB-lite"/>
    </source>
</evidence>
<comment type="subcellular location">
    <subcellularLocation>
        <location evidence="1">Cell membrane</location>
        <topology evidence="1">Multi-pass membrane protein</topology>
    </subcellularLocation>
</comment>
<dbReference type="GeneID" id="25325436"/>
<dbReference type="InterPro" id="IPR039261">
    <property type="entry name" value="FNR_nucleotide-bd"/>
</dbReference>
<proteinExistence type="inferred from homology"/>
<evidence type="ECO:0000259" key="15">
    <source>
        <dbReference type="PROSITE" id="PS51384"/>
    </source>
</evidence>
<dbReference type="InterPro" id="IPR013112">
    <property type="entry name" value="FAD-bd_8"/>
</dbReference>
<dbReference type="EC" id="1.16.1.9" evidence="3"/>
<keyword evidence="11 14" id="KW-0472">Membrane</keyword>
<dbReference type="HOGENOM" id="CLU_010365_7_2_1"/>
<accession>A0A0D2EW99</accession>
<dbReference type="EMBL" id="KN847318">
    <property type="protein sequence ID" value="KIW59045.1"/>
    <property type="molecule type" value="Genomic_DNA"/>
</dbReference>
<dbReference type="Proteomes" id="UP000054342">
    <property type="component" value="Unassembled WGS sequence"/>
</dbReference>
<evidence type="ECO:0000256" key="3">
    <source>
        <dbReference type="ARBA" id="ARBA00012668"/>
    </source>
</evidence>
<keyword evidence="17" id="KW-1185">Reference proteome</keyword>
<comment type="similarity">
    <text evidence="2">Belongs to the ferric reductase (FRE) family.</text>
</comment>
<feature type="region of interest" description="Disordered" evidence="13">
    <location>
        <begin position="445"/>
        <end position="469"/>
    </location>
</feature>
<dbReference type="GO" id="GO:0006879">
    <property type="term" value="P:intracellular iron ion homeostasis"/>
    <property type="evidence" value="ECO:0007669"/>
    <property type="project" value="TreeGrafter"/>
</dbReference>
<dbReference type="GO" id="GO:0005886">
    <property type="term" value="C:plasma membrane"/>
    <property type="evidence" value="ECO:0007669"/>
    <property type="project" value="UniProtKB-SubCell"/>
</dbReference>
<feature type="transmembrane region" description="Helical" evidence="14">
    <location>
        <begin position="43"/>
        <end position="70"/>
    </location>
</feature>
<dbReference type="SFLD" id="SFLDS00052">
    <property type="entry name" value="Ferric_Reductase_Domain"/>
    <property type="match status" value="1"/>
</dbReference>
<feature type="transmembrane region" description="Helical" evidence="14">
    <location>
        <begin position="147"/>
        <end position="173"/>
    </location>
</feature>
<evidence type="ECO:0000256" key="12">
    <source>
        <dbReference type="ARBA" id="ARBA00048483"/>
    </source>
</evidence>
<comment type="catalytic activity">
    <reaction evidence="12">
        <text>2 a Fe(II)-siderophore + NADP(+) + H(+) = 2 a Fe(III)-siderophore + NADPH</text>
        <dbReference type="Rhea" id="RHEA:28795"/>
        <dbReference type="Rhea" id="RHEA-COMP:11342"/>
        <dbReference type="Rhea" id="RHEA-COMP:11344"/>
        <dbReference type="ChEBI" id="CHEBI:15378"/>
        <dbReference type="ChEBI" id="CHEBI:29033"/>
        <dbReference type="ChEBI" id="CHEBI:29034"/>
        <dbReference type="ChEBI" id="CHEBI:57783"/>
        <dbReference type="ChEBI" id="CHEBI:58349"/>
        <dbReference type="EC" id="1.16.1.9"/>
    </reaction>
</comment>
<dbReference type="PROSITE" id="PS51384">
    <property type="entry name" value="FAD_FR"/>
    <property type="match status" value="1"/>
</dbReference>
<evidence type="ECO:0000313" key="17">
    <source>
        <dbReference type="Proteomes" id="UP000054342"/>
    </source>
</evidence>
<keyword evidence="4" id="KW-0813">Transport</keyword>
<dbReference type="PANTHER" id="PTHR32361">
    <property type="entry name" value="FERRIC/CUPRIC REDUCTASE TRANSMEMBRANE COMPONENT"/>
    <property type="match status" value="1"/>
</dbReference>
<evidence type="ECO:0000256" key="8">
    <source>
        <dbReference type="ARBA" id="ARBA00022989"/>
    </source>
</evidence>
<feature type="transmembrane region" description="Helical" evidence="14">
    <location>
        <begin position="220"/>
        <end position="238"/>
    </location>
</feature>
<dbReference type="InterPro" id="IPR017927">
    <property type="entry name" value="FAD-bd_FR_type"/>
</dbReference>
<dbReference type="InterPro" id="IPR013130">
    <property type="entry name" value="Fe3_Rdtase_TM_dom"/>
</dbReference>
<feature type="transmembrane region" description="Helical" evidence="14">
    <location>
        <begin position="279"/>
        <end position="296"/>
    </location>
</feature>
<dbReference type="Pfam" id="PF01794">
    <property type="entry name" value="Ferric_reduct"/>
    <property type="match status" value="1"/>
</dbReference>
<dbReference type="Gene3D" id="3.40.50.80">
    <property type="entry name" value="Nucleotide-binding domain of ferredoxin-NADP reductase (FNR) module"/>
    <property type="match status" value="1"/>
</dbReference>
<dbReference type="SFLD" id="SFLDG01168">
    <property type="entry name" value="Ferric_reductase_subgroup_(FRE"/>
    <property type="match status" value="1"/>
</dbReference>
<reference evidence="16 17" key="1">
    <citation type="submission" date="2015-01" db="EMBL/GenBank/DDBJ databases">
        <title>The Genome Sequence of Exophiala xenobiotica CBS118157.</title>
        <authorList>
            <consortium name="The Broad Institute Genomics Platform"/>
            <person name="Cuomo C."/>
            <person name="de Hoog S."/>
            <person name="Gorbushina A."/>
            <person name="Stielow B."/>
            <person name="Teixiera M."/>
            <person name="Abouelleil A."/>
            <person name="Chapman S.B."/>
            <person name="Priest M."/>
            <person name="Young S.K."/>
            <person name="Wortman J."/>
            <person name="Nusbaum C."/>
            <person name="Birren B."/>
        </authorList>
    </citation>
    <scope>NUCLEOTIDE SEQUENCE [LARGE SCALE GENOMIC DNA]</scope>
    <source>
        <strain evidence="16 17">CBS 118157</strain>
    </source>
</reference>
<feature type="region of interest" description="Disordered" evidence="13">
    <location>
        <begin position="535"/>
        <end position="564"/>
    </location>
</feature>
<dbReference type="InterPro" id="IPR013121">
    <property type="entry name" value="Fe_red_NAD-bd_6"/>
</dbReference>
<feature type="transmembrane region" description="Helical" evidence="14">
    <location>
        <begin position="107"/>
        <end position="127"/>
    </location>
</feature>
<evidence type="ECO:0000256" key="11">
    <source>
        <dbReference type="ARBA" id="ARBA00023136"/>
    </source>
</evidence>
<evidence type="ECO:0000256" key="1">
    <source>
        <dbReference type="ARBA" id="ARBA00004651"/>
    </source>
</evidence>
<dbReference type="Pfam" id="PF08030">
    <property type="entry name" value="NAD_binding_6"/>
    <property type="match status" value="1"/>
</dbReference>
<feature type="domain" description="FAD-binding FR-type" evidence="15">
    <location>
        <begin position="297"/>
        <end position="407"/>
    </location>
</feature>
<evidence type="ECO:0000313" key="16">
    <source>
        <dbReference type="EMBL" id="KIW59045.1"/>
    </source>
</evidence>
<evidence type="ECO:0000256" key="4">
    <source>
        <dbReference type="ARBA" id="ARBA00022448"/>
    </source>
</evidence>
<keyword evidence="10" id="KW-0406">Ion transport</keyword>
<dbReference type="Pfam" id="PF08022">
    <property type="entry name" value="FAD_binding_8"/>
    <property type="match status" value="1"/>
</dbReference>
<gene>
    <name evidence="16" type="ORF">PV05_03528</name>
</gene>
<organism evidence="16 17">
    <name type="scientific">Exophiala xenobiotica</name>
    <dbReference type="NCBI Taxonomy" id="348802"/>
    <lineage>
        <taxon>Eukaryota</taxon>
        <taxon>Fungi</taxon>
        <taxon>Dikarya</taxon>
        <taxon>Ascomycota</taxon>
        <taxon>Pezizomycotina</taxon>
        <taxon>Eurotiomycetes</taxon>
        <taxon>Chaetothyriomycetidae</taxon>
        <taxon>Chaetothyriales</taxon>
        <taxon>Herpotrichiellaceae</taxon>
        <taxon>Exophiala</taxon>
    </lineage>
</organism>
<name>A0A0D2EW99_9EURO</name>
<evidence type="ECO:0000256" key="10">
    <source>
        <dbReference type="ARBA" id="ARBA00023065"/>
    </source>
</evidence>
<protein>
    <recommendedName>
        <fullName evidence="3">ferric-chelate reductase (NADPH)</fullName>
        <ecNumber evidence="3">1.16.1.9</ecNumber>
    </recommendedName>
</protein>
<evidence type="ECO:0000256" key="2">
    <source>
        <dbReference type="ARBA" id="ARBA00006278"/>
    </source>
</evidence>
<dbReference type="CDD" id="cd06186">
    <property type="entry name" value="NOX_Duox_like_FAD_NADP"/>
    <property type="match status" value="1"/>
</dbReference>
<feature type="transmembrane region" description="Helical" evidence="14">
    <location>
        <begin position="185"/>
        <end position="208"/>
    </location>
</feature>
<evidence type="ECO:0000256" key="9">
    <source>
        <dbReference type="ARBA" id="ARBA00023002"/>
    </source>
</evidence>